<dbReference type="Proteomes" id="UP000516666">
    <property type="component" value="Chromosome"/>
</dbReference>
<dbReference type="EMBL" id="CP061646">
    <property type="protein sequence ID" value="QNX72858.1"/>
    <property type="molecule type" value="Genomic_DNA"/>
</dbReference>
<evidence type="ECO:0000313" key="1">
    <source>
        <dbReference type="EMBL" id="QNX72858.1"/>
    </source>
</evidence>
<dbReference type="RefSeq" id="WP_191012610.1">
    <property type="nucleotide sequence ID" value="NZ_CP061646.1"/>
</dbReference>
<reference evidence="2" key="1">
    <citation type="submission" date="2020-09" db="EMBL/GenBank/DDBJ databases">
        <title>Clinical and molecular characterization of Acinetobacter seifertii in Taiwan.</title>
        <authorList>
            <person name="Li L.-H."/>
            <person name="Yang Y.-S."/>
            <person name="Sun J.-R."/>
            <person name="Huang T.-W."/>
            <person name="Huang W.-C."/>
            <person name="Wang Y.-C."/>
            <person name="Kuo T.-H."/>
            <person name="Kuo S.-C."/>
            <person name="Chen T.-L."/>
        </authorList>
    </citation>
    <scope>NUCLEOTIDE SEQUENCE [LARGE SCALE GENOMIC DNA]</scope>
    <source>
        <strain evidence="2">AS39</strain>
    </source>
</reference>
<evidence type="ECO:0000313" key="2">
    <source>
        <dbReference type="Proteomes" id="UP000516666"/>
    </source>
</evidence>
<sequence>MSTQEQNLAQEQELNRDAIKNPNEAWVEFETPVTFGGQTHKGTTVRKPGAIALAGVSLQDLYRSDVNTFFKVIPLCTSPSIPKEVLMTTTDPVDLAQMGGHIVYFLQPKSLRETIDSQQSMM</sequence>
<organism evidence="1 2">
    <name type="scientific">Acinetobacter seifertii</name>
    <dbReference type="NCBI Taxonomy" id="1530123"/>
    <lineage>
        <taxon>Bacteria</taxon>
        <taxon>Pseudomonadati</taxon>
        <taxon>Pseudomonadota</taxon>
        <taxon>Gammaproteobacteria</taxon>
        <taxon>Moraxellales</taxon>
        <taxon>Moraxellaceae</taxon>
        <taxon>Acinetobacter</taxon>
        <taxon>Acinetobacter calcoaceticus/baumannii complex</taxon>
    </lineage>
</organism>
<proteinExistence type="predicted"/>
<reference evidence="1 2" key="2">
    <citation type="submission" date="2020-09" db="EMBL/GenBank/DDBJ databases">
        <authorList>
            <person name="Chen F.-J."/>
            <person name="Lee Y.-T."/>
        </authorList>
    </citation>
    <scope>NUCLEOTIDE SEQUENCE [LARGE SCALE GENOMIC DNA]</scope>
    <source>
        <strain evidence="1 2">AS39</strain>
    </source>
</reference>
<dbReference type="AlphaFoldDB" id="A0A7H2V925"/>
<accession>A0A7H2V925</accession>
<protein>
    <submittedName>
        <fullName evidence="1">Phage tail assembly protein</fullName>
    </submittedName>
</protein>
<gene>
    <name evidence="1" type="ORF">IC776_02865</name>
</gene>
<name>A0A7H2V925_9GAMM</name>